<evidence type="ECO:0000259" key="2">
    <source>
        <dbReference type="SMART" id="SM00857"/>
    </source>
</evidence>
<feature type="domain" description="Resolvase/invertase-type recombinase catalytic" evidence="2">
    <location>
        <begin position="16"/>
        <end position="167"/>
    </location>
</feature>
<name>A0A7W8Q4H7_PARAM</name>
<dbReference type="RefSeq" id="WP_184128969.1">
    <property type="nucleotide sequence ID" value="NZ_JACHDD010000002.1"/>
</dbReference>
<keyword evidence="4" id="KW-1185">Reference proteome</keyword>
<feature type="compositionally biased region" description="Basic and acidic residues" evidence="1">
    <location>
        <begin position="551"/>
        <end position="570"/>
    </location>
</feature>
<dbReference type="InterPro" id="IPR036162">
    <property type="entry name" value="Resolvase-like_N_sf"/>
</dbReference>
<dbReference type="Gene3D" id="3.90.1750.20">
    <property type="entry name" value="Putative Large Serine Recombinase, Chain B, Domain 2"/>
    <property type="match status" value="1"/>
</dbReference>
<accession>A0A7W8Q4H7</accession>
<proteinExistence type="predicted"/>
<dbReference type="InterPro" id="IPR038109">
    <property type="entry name" value="DNA_bind_recomb_sf"/>
</dbReference>
<dbReference type="AlphaFoldDB" id="A0A7W8Q4H7"/>
<organism evidence="3 4">
    <name type="scientific">Paraburkholderia atlantica</name>
    <dbReference type="NCBI Taxonomy" id="2654982"/>
    <lineage>
        <taxon>Bacteria</taxon>
        <taxon>Pseudomonadati</taxon>
        <taxon>Pseudomonadota</taxon>
        <taxon>Betaproteobacteria</taxon>
        <taxon>Burkholderiales</taxon>
        <taxon>Burkholderiaceae</taxon>
        <taxon>Paraburkholderia</taxon>
    </lineage>
</organism>
<evidence type="ECO:0000256" key="1">
    <source>
        <dbReference type="SAM" id="MobiDB-lite"/>
    </source>
</evidence>
<dbReference type="GO" id="GO:0003677">
    <property type="term" value="F:DNA binding"/>
    <property type="evidence" value="ECO:0007669"/>
    <property type="project" value="InterPro"/>
</dbReference>
<dbReference type="CDD" id="cd00338">
    <property type="entry name" value="Ser_Recombinase"/>
    <property type="match status" value="1"/>
</dbReference>
<dbReference type="Pfam" id="PF00239">
    <property type="entry name" value="Resolvase"/>
    <property type="match status" value="1"/>
</dbReference>
<comment type="caution">
    <text evidence="3">The sequence shown here is derived from an EMBL/GenBank/DDBJ whole genome shotgun (WGS) entry which is preliminary data.</text>
</comment>
<dbReference type="SUPFAM" id="SSF53041">
    <property type="entry name" value="Resolvase-like"/>
    <property type="match status" value="1"/>
</dbReference>
<gene>
    <name evidence="3" type="ORF">HDG40_001261</name>
</gene>
<evidence type="ECO:0000313" key="4">
    <source>
        <dbReference type="Proteomes" id="UP000592780"/>
    </source>
</evidence>
<feature type="region of interest" description="Disordered" evidence="1">
    <location>
        <begin position="536"/>
        <end position="570"/>
    </location>
</feature>
<dbReference type="FunFam" id="3.40.50.1390:FF:000008">
    <property type="entry name" value="DNA recombinase"/>
    <property type="match status" value="1"/>
</dbReference>
<dbReference type="Gene3D" id="3.40.50.1390">
    <property type="entry name" value="Resolvase, N-terminal catalytic domain"/>
    <property type="match status" value="1"/>
</dbReference>
<dbReference type="PANTHER" id="PTHR30461">
    <property type="entry name" value="DNA-INVERTASE FROM LAMBDOID PROPHAGE"/>
    <property type="match status" value="1"/>
</dbReference>
<dbReference type="EMBL" id="JACHDD010000002">
    <property type="protein sequence ID" value="MBB5423119.1"/>
    <property type="molecule type" value="Genomic_DNA"/>
</dbReference>
<dbReference type="InterPro" id="IPR050639">
    <property type="entry name" value="SSR_resolvase"/>
</dbReference>
<reference evidence="3 4" key="1">
    <citation type="submission" date="2020-08" db="EMBL/GenBank/DDBJ databases">
        <title>Genomic Encyclopedia of Type Strains, Phase IV (KMG-V): Genome sequencing to study the core and pangenomes of soil and plant-associated prokaryotes.</title>
        <authorList>
            <person name="Whitman W."/>
        </authorList>
    </citation>
    <scope>NUCLEOTIDE SEQUENCE [LARGE SCALE GENOMIC DNA]</scope>
    <source>
        <strain evidence="3 4">JPY158</strain>
    </source>
</reference>
<dbReference type="InterPro" id="IPR006119">
    <property type="entry name" value="Resolv_N"/>
</dbReference>
<evidence type="ECO:0000313" key="3">
    <source>
        <dbReference type="EMBL" id="MBB5423119.1"/>
    </source>
</evidence>
<dbReference type="Pfam" id="PF07508">
    <property type="entry name" value="Recombinase"/>
    <property type="match status" value="1"/>
</dbReference>
<protein>
    <submittedName>
        <fullName evidence="3">DNA invertase Pin-like site-specific DNA recombinase</fullName>
    </submittedName>
</protein>
<dbReference type="Proteomes" id="UP000592780">
    <property type="component" value="Unassembled WGS sequence"/>
</dbReference>
<dbReference type="PANTHER" id="PTHR30461:SF23">
    <property type="entry name" value="DNA RECOMBINASE-RELATED"/>
    <property type="match status" value="1"/>
</dbReference>
<dbReference type="SMART" id="SM00857">
    <property type="entry name" value="Resolvase"/>
    <property type="match status" value="1"/>
</dbReference>
<dbReference type="GO" id="GO:0000150">
    <property type="term" value="F:DNA strand exchange activity"/>
    <property type="evidence" value="ECO:0007669"/>
    <property type="project" value="InterPro"/>
</dbReference>
<dbReference type="InterPro" id="IPR011109">
    <property type="entry name" value="DNA_bind_recombinase_dom"/>
</dbReference>
<sequence>MSQWAGTSPSLAGRFAAQYVRMSTDFQQYSTENQKRVIAEFALAQGLTVVATYEDAGKSGVSLKGRQALAQLLQDVQSPNCAFSVVLVYDVSRWGRFQDVDESAHYEYVCRKAGVQVVYCAELFGWDGSPTAALMKALKRAMAGEYSRELSRKVFIGQCRLAELGFWQGAPPGYGLQRLLVASNGTVKGILRPKEHKNIKTDRVIVTPGEAHEVALVRRIYDWYVHQGLGCTRISERLNSFGICNAHGRPWNPQLITNILSGEKYIGNNVYARTSHKLDTNWQRNPASEWTRSEGAFPPLVDRGTFEAAEQIRTQRTKNLSDEEVLNKLREFVRSAEVVNSREIDRTPSMPAENTYRRRFGSLNVAYEQVGYEPRYYRRGPEDFHASRTALKRCIARTTDALAAQGHRVEKSMDGTMIRVDDELVIRFSVRLLLQCDGRIPRWRARWPTYRSPDLLVVLRLDSVLETPLDFYVFPRGSLPPGYDFAMSIRSGRSGPFEMFRYPDESILLELAARTRMEAYDGRLFPCFNLGYSGQADPGAESADPQQAPKAGDDGEHRGGGIEKADYRVP</sequence>